<keyword evidence="5" id="KW-0677">Repeat</keyword>
<dbReference type="AlphaFoldDB" id="A0A9W9ZDX4"/>
<dbReference type="PANTHER" id="PTHR13723">
    <property type="entry name" value="ADAMTS A DISINTEGRIN AND METALLOPROTEASE WITH THROMBOSPONDIN MOTIFS PROTEASE"/>
    <property type="match status" value="1"/>
</dbReference>
<dbReference type="InterPro" id="IPR050439">
    <property type="entry name" value="ADAMTS_ADAMTS-like"/>
</dbReference>
<sequence>MEVLLNGMNGLNVLSLAEVVSKGVHELVPIRNQRVTEKTCQEQDAGPADQTSICNPQLCGIDGGFTEWSEWSECSVTCGGGVQRRSRTCTNPKPEGNGKTCQEQDAGPADQTNICNPKLCDVPSCEDPPLDICIVIDKTKSLRARTLPPCWNQ</sequence>
<keyword evidence="7" id="KW-0472">Membrane</keyword>
<protein>
    <submittedName>
        <fullName evidence="9">Uncharacterized protein</fullName>
    </submittedName>
</protein>
<evidence type="ECO:0000313" key="9">
    <source>
        <dbReference type="EMBL" id="KAJ7379731.1"/>
    </source>
</evidence>
<dbReference type="GO" id="GO:0030198">
    <property type="term" value="P:extracellular matrix organization"/>
    <property type="evidence" value="ECO:0007669"/>
    <property type="project" value="TreeGrafter"/>
</dbReference>
<dbReference type="InterPro" id="IPR036383">
    <property type="entry name" value="TSP1_rpt_sf"/>
</dbReference>
<evidence type="ECO:0000256" key="7">
    <source>
        <dbReference type="ARBA" id="ARBA00023136"/>
    </source>
</evidence>
<dbReference type="GO" id="GO:0005576">
    <property type="term" value="C:extracellular region"/>
    <property type="evidence" value="ECO:0007669"/>
    <property type="project" value="UniProtKB-SubCell"/>
</dbReference>
<evidence type="ECO:0000313" key="10">
    <source>
        <dbReference type="Proteomes" id="UP001163046"/>
    </source>
</evidence>
<dbReference type="GO" id="GO:0006508">
    <property type="term" value="P:proteolysis"/>
    <property type="evidence" value="ECO:0007669"/>
    <property type="project" value="TreeGrafter"/>
</dbReference>
<evidence type="ECO:0000256" key="4">
    <source>
        <dbReference type="ARBA" id="ARBA00022692"/>
    </source>
</evidence>
<comment type="caution">
    <text evidence="9">The sequence shown here is derived from an EMBL/GenBank/DDBJ whole genome shotgun (WGS) entry which is preliminary data.</text>
</comment>
<organism evidence="9 10">
    <name type="scientific">Desmophyllum pertusum</name>
    <dbReference type="NCBI Taxonomy" id="174260"/>
    <lineage>
        <taxon>Eukaryota</taxon>
        <taxon>Metazoa</taxon>
        <taxon>Cnidaria</taxon>
        <taxon>Anthozoa</taxon>
        <taxon>Hexacorallia</taxon>
        <taxon>Scleractinia</taxon>
        <taxon>Caryophylliina</taxon>
        <taxon>Caryophylliidae</taxon>
        <taxon>Desmophyllum</taxon>
    </lineage>
</organism>
<dbReference type="SMART" id="SM00209">
    <property type="entry name" value="TSP1"/>
    <property type="match status" value="1"/>
</dbReference>
<dbReference type="GO" id="GO:0031012">
    <property type="term" value="C:extracellular matrix"/>
    <property type="evidence" value="ECO:0007669"/>
    <property type="project" value="TreeGrafter"/>
</dbReference>
<evidence type="ECO:0000256" key="1">
    <source>
        <dbReference type="ARBA" id="ARBA00004167"/>
    </source>
</evidence>
<evidence type="ECO:0000256" key="2">
    <source>
        <dbReference type="ARBA" id="ARBA00004613"/>
    </source>
</evidence>
<name>A0A9W9ZDX4_9CNID</name>
<dbReference type="Pfam" id="PF00090">
    <property type="entry name" value="TSP_1"/>
    <property type="match status" value="1"/>
</dbReference>
<dbReference type="InterPro" id="IPR000884">
    <property type="entry name" value="TSP1_rpt"/>
</dbReference>
<dbReference type="Gene3D" id="2.20.100.10">
    <property type="entry name" value="Thrombospondin type-1 (TSP1) repeat"/>
    <property type="match status" value="1"/>
</dbReference>
<evidence type="ECO:0000256" key="3">
    <source>
        <dbReference type="ARBA" id="ARBA00022525"/>
    </source>
</evidence>
<keyword evidence="3" id="KW-0964">Secreted</keyword>
<dbReference type="SUPFAM" id="SSF82895">
    <property type="entry name" value="TSP-1 type 1 repeat"/>
    <property type="match status" value="1"/>
</dbReference>
<dbReference type="FunFam" id="2.20.100.10:FF:000007">
    <property type="entry name" value="Thrombospondin 1"/>
    <property type="match status" value="1"/>
</dbReference>
<accession>A0A9W9ZDX4</accession>
<evidence type="ECO:0000256" key="8">
    <source>
        <dbReference type="ARBA" id="ARBA00023157"/>
    </source>
</evidence>
<dbReference type="PANTHER" id="PTHR13723:SF200">
    <property type="entry name" value="ADAM METALLOPEPTIDASE WITH THROMBOSPONDIN TYPE 1 MOTIF B, ISOFORM B"/>
    <property type="match status" value="1"/>
</dbReference>
<dbReference type="PROSITE" id="PS50092">
    <property type="entry name" value="TSP1"/>
    <property type="match status" value="1"/>
</dbReference>
<evidence type="ECO:0000256" key="5">
    <source>
        <dbReference type="ARBA" id="ARBA00022737"/>
    </source>
</evidence>
<comment type="subcellular location">
    <subcellularLocation>
        <location evidence="1">Membrane</location>
        <topology evidence="1">Single-pass membrane protein</topology>
    </subcellularLocation>
    <subcellularLocation>
        <location evidence="2">Secreted</location>
    </subcellularLocation>
</comment>
<reference evidence="9" key="1">
    <citation type="submission" date="2023-01" db="EMBL/GenBank/DDBJ databases">
        <title>Genome assembly of the deep-sea coral Lophelia pertusa.</title>
        <authorList>
            <person name="Herrera S."/>
            <person name="Cordes E."/>
        </authorList>
    </citation>
    <scope>NUCLEOTIDE SEQUENCE</scope>
    <source>
        <strain evidence="9">USNM1676648</strain>
        <tissue evidence="9">Polyp</tissue>
    </source>
</reference>
<gene>
    <name evidence="9" type="ORF">OS493_014137</name>
</gene>
<dbReference type="Proteomes" id="UP001163046">
    <property type="component" value="Unassembled WGS sequence"/>
</dbReference>
<dbReference type="GO" id="GO:0004222">
    <property type="term" value="F:metalloendopeptidase activity"/>
    <property type="evidence" value="ECO:0007669"/>
    <property type="project" value="TreeGrafter"/>
</dbReference>
<keyword evidence="6" id="KW-1133">Transmembrane helix</keyword>
<dbReference type="GO" id="GO:0016020">
    <property type="term" value="C:membrane"/>
    <property type="evidence" value="ECO:0007669"/>
    <property type="project" value="UniProtKB-SubCell"/>
</dbReference>
<evidence type="ECO:0000256" key="6">
    <source>
        <dbReference type="ARBA" id="ARBA00022989"/>
    </source>
</evidence>
<dbReference type="EMBL" id="MU826356">
    <property type="protein sequence ID" value="KAJ7379731.1"/>
    <property type="molecule type" value="Genomic_DNA"/>
</dbReference>
<keyword evidence="4" id="KW-0812">Transmembrane</keyword>
<dbReference type="OrthoDB" id="5966059at2759"/>
<proteinExistence type="predicted"/>
<keyword evidence="10" id="KW-1185">Reference proteome</keyword>
<keyword evidence="8" id="KW-1015">Disulfide bond</keyword>